<keyword evidence="10" id="KW-0175">Coiled coil</keyword>
<accession>A0A9D9DW22</accession>
<dbReference type="InterPro" id="IPR003395">
    <property type="entry name" value="RecF/RecN/SMC_N"/>
</dbReference>
<dbReference type="GO" id="GO:0006281">
    <property type="term" value="P:DNA repair"/>
    <property type="evidence" value="ECO:0007669"/>
    <property type="project" value="UniProtKB-KW"/>
</dbReference>
<dbReference type="GO" id="GO:0043590">
    <property type="term" value="C:bacterial nucleoid"/>
    <property type="evidence" value="ECO:0007669"/>
    <property type="project" value="TreeGrafter"/>
</dbReference>
<sequence>MLENIRIKNVALIEESDIKFKGGLNILSGETGSGKSMIIDSINFALGGRVNRDFIRKDTESARVEALFSGNEYINSILSENGIETEDDFSVIITRTFNTSGKSVCRINGTMVTAGAVKNISEYLIDIHGQHEHQSLLNPKKHIFLLDKFCGVALDEKLEVLGVLYSQYKSVLKSIDELNGDEMQRAQRMDMLYFQKEDIENAKLKVGEEEELTERRKVLSNLEKVVRLAGNSLELLYEGSLNGVSATDNISDALYNIQTLADIDPSISHISENLSTVSALLDDVCHELKAYFRNAESDPDELMRIDERLNMIYSLKRKYGKSIAEILEFYNRIVKELEFMENSEEILSKLYLEKSKLEDEINLICKEISDIRKEKALIIESEIEKELKDLEMKNAIFKINIKDKEMFTSKGKDNVEFLISANMGEELKPLSRIASGGEMSRVMLALKSILSEVDTIDTFIFDEIDTGVSGRTAQKVAEKMSNVSKKNQIICITHLPQIASMADNHLLIEKYTENNRTTTDVIQLSNEESISEICRLMGGVTITDATIQAAKDMKLQADNFKRQ</sequence>
<evidence type="ECO:0000256" key="8">
    <source>
        <dbReference type="ARBA" id="ARBA00033408"/>
    </source>
</evidence>
<evidence type="ECO:0000256" key="1">
    <source>
        <dbReference type="ARBA" id="ARBA00003618"/>
    </source>
</evidence>
<name>A0A9D9DW22_9FIRM</name>
<keyword evidence="5 9" id="KW-0227">DNA damage</keyword>
<dbReference type="InterPro" id="IPR027417">
    <property type="entry name" value="P-loop_NTPase"/>
</dbReference>
<keyword evidence="4" id="KW-0547">Nucleotide-binding</keyword>
<evidence type="ECO:0000256" key="10">
    <source>
        <dbReference type="SAM" id="Coils"/>
    </source>
</evidence>
<comment type="similarity">
    <text evidence="2 9">Belongs to the RecN family.</text>
</comment>
<dbReference type="PANTHER" id="PTHR11059">
    <property type="entry name" value="DNA REPAIR PROTEIN RECN"/>
    <property type="match status" value="1"/>
</dbReference>
<dbReference type="PANTHER" id="PTHR11059:SF0">
    <property type="entry name" value="DNA REPAIR PROTEIN RECN"/>
    <property type="match status" value="1"/>
</dbReference>
<dbReference type="GO" id="GO:0005524">
    <property type="term" value="F:ATP binding"/>
    <property type="evidence" value="ECO:0007669"/>
    <property type="project" value="UniProtKB-KW"/>
</dbReference>
<keyword evidence="7 9" id="KW-0234">DNA repair</keyword>
<dbReference type="PIRSF" id="PIRSF003128">
    <property type="entry name" value="RecN"/>
    <property type="match status" value="1"/>
</dbReference>
<dbReference type="CDD" id="cd03241">
    <property type="entry name" value="ABC_RecN"/>
    <property type="match status" value="2"/>
</dbReference>
<dbReference type="GO" id="GO:0009432">
    <property type="term" value="P:SOS response"/>
    <property type="evidence" value="ECO:0007669"/>
    <property type="project" value="TreeGrafter"/>
</dbReference>
<protein>
    <recommendedName>
        <fullName evidence="3 9">DNA repair protein RecN</fullName>
    </recommendedName>
    <alternativeName>
        <fullName evidence="8 9">Recombination protein N</fullName>
    </alternativeName>
</protein>
<organism evidence="12 13">
    <name type="scientific">Candidatus Fimicola merdigallinarum</name>
    <dbReference type="NCBI Taxonomy" id="2840819"/>
    <lineage>
        <taxon>Bacteria</taxon>
        <taxon>Bacillati</taxon>
        <taxon>Bacillota</taxon>
        <taxon>Clostridia</taxon>
        <taxon>Lachnospirales</taxon>
        <taxon>Lachnospiraceae</taxon>
        <taxon>Lachnospiraceae incertae sedis</taxon>
        <taxon>Candidatus Fimicola</taxon>
    </lineage>
</organism>
<dbReference type="SUPFAM" id="SSF52540">
    <property type="entry name" value="P-loop containing nucleoside triphosphate hydrolases"/>
    <property type="match status" value="1"/>
</dbReference>
<proteinExistence type="inferred from homology"/>
<keyword evidence="6" id="KW-0067">ATP-binding</keyword>
<dbReference type="Proteomes" id="UP000823611">
    <property type="component" value="Unassembled WGS sequence"/>
</dbReference>
<dbReference type="Gene3D" id="3.40.50.300">
    <property type="entry name" value="P-loop containing nucleotide triphosphate hydrolases"/>
    <property type="match status" value="2"/>
</dbReference>
<dbReference type="NCBIfam" id="TIGR00634">
    <property type="entry name" value="recN"/>
    <property type="match status" value="1"/>
</dbReference>
<evidence type="ECO:0000256" key="2">
    <source>
        <dbReference type="ARBA" id="ARBA00009441"/>
    </source>
</evidence>
<evidence type="ECO:0000256" key="7">
    <source>
        <dbReference type="ARBA" id="ARBA00023204"/>
    </source>
</evidence>
<dbReference type="Pfam" id="PF02463">
    <property type="entry name" value="SMC_N"/>
    <property type="match status" value="1"/>
</dbReference>
<comment type="function">
    <text evidence="1 9">May be involved in recombinational repair of damaged DNA.</text>
</comment>
<evidence type="ECO:0000256" key="4">
    <source>
        <dbReference type="ARBA" id="ARBA00022741"/>
    </source>
</evidence>
<reference evidence="12" key="1">
    <citation type="submission" date="2020-10" db="EMBL/GenBank/DDBJ databases">
        <authorList>
            <person name="Gilroy R."/>
        </authorList>
    </citation>
    <scope>NUCLEOTIDE SEQUENCE</scope>
    <source>
        <strain evidence="12">F6-4510</strain>
    </source>
</reference>
<gene>
    <name evidence="12" type="primary">recN</name>
    <name evidence="12" type="ORF">IAC55_05480</name>
</gene>
<dbReference type="FunFam" id="3.40.50.300:FF:000356">
    <property type="entry name" value="DNA repair protein RecN"/>
    <property type="match status" value="1"/>
</dbReference>
<dbReference type="GO" id="GO:0006310">
    <property type="term" value="P:DNA recombination"/>
    <property type="evidence" value="ECO:0007669"/>
    <property type="project" value="InterPro"/>
</dbReference>
<evidence type="ECO:0000259" key="11">
    <source>
        <dbReference type="Pfam" id="PF02463"/>
    </source>
</evidence>
<comment type="caution">
    <text evidence="12">The sequence shown here is derived from an EMBL/GenBank/DDBJ whole genome shotgun (WGS) entry which is preliminary data.</text>
</comment>
<evidence type="ECO:0000256" key="5">
    <source>
        <dbReference type="ARBA" id="ARBA00022763"/>
    </source>
</evidence>
<evidence type="ECO:0000256" key="6">
    <source>
        <dbReference type="ARBA" id="ARBA00022840"/>
    </source>
</evidence>
<dbReference type="FunFam" id="3.40.50.300:FF:000319">
    <property type="entry name" value="DNA repair protein RecN"/>
    <property type="match status" value="1"/>
</dbReference>
<dbReference type="AlphaFoldDB" id="A0A9D9DW22"/>
<evidence type="ECO:0000256" key="3">
    <source>
        <dbReference type="ARBA" id="ARBA00021315"/>
    </source>
</evidence>
<dbReference type="InterPro" id="IPR004604">
    <property type="entry name" value="DNA_recomb/repair_RecN"/>
</dbReference>
<reference evidence="12" key="2">
    <citation type="journal article" date="2021" name="PeerJ">
        <title>Extensive microbial diversity within the chicken gut microbiome revealed by metagenomics and culture.</title>
        <authorList>
            <person name="Gilroy R."/>
            <person name="Ravi A."/>
            <person name="Getino M."/>
            <person name="Pursley I."/>
            <person name="Horton D.L."/>
            <person name="Alikhan N.F."/>
            <person name="Baker D."/>
            <person name="Gharbi K."/>
            <person name="Hall N."/>
            <person name="Watson M."/>
            <person name="Adriaenssens E.M."/>
            <person name="Foster-Nyarko E."/>
            <person name="Jarju S."/>
            <person name="Secka A."/>
            <person name="Antonio M."/>
            <person name="Oren A."/>
            <person name="Chaudhuri R.R."/>
            <person name="La Ragione R."/>
            <person name="Hildebrand F."/>
            <person name="Pallen M.J."/>
        </authorList>
    </citation>
    <scope>NUCLEOTIDE SEQUENCE</scope>
    <source>
        <strain evidence="12">F6-4510</strain>
    </source>
</reference>
<feature type="domain" description="RecF/RecN/SMC N-terminal" evidence="11">
    <location>
        <begin position="1"/>
        <end position="511"/>
    </location>
</feature>
<evidence type="ECO:0000313" key="13">
    <source>
        <dbReference type="Proteomes" id="UP000823611"/>
    </source>
</evidence>
<feature type="coiled-coil region" evidence="10">
    <location>
        <begin position="340"/>
        <end position="393"/>
    </location>
</feature>
<dbReference type="EMBL" id="JADIMX010000106">
    <property type="protein sequence ID" value="MBO8434756.1"/>
    <property type="molecule type" value="Genomic_DNA"/>
</dbReference>
<evidence type="ECO:0000256" key="9">
    <source>
        <dbReference type="PIRNR" id="PIRNR003128"/>
    </source>
</evidence>
<evidence type="ECO:0000313" key="12">
    <source>
        <dbReference type="EMBL" id="MBO8434756.1"/>
    </source>
</evidence>